<dbReference type="InterPro" id="IPR035919">
    <property type="entry name" value="EAL_sf"/>
</dbReference>
<dbReference type="PROSITE" id="PS50883">
    <property type="entry name" value="EAL"/>
    <property type="match status" value="1"/>
</dbReference>
<dbReference type="PROSITE" id="PS50887">
    <property type="entry name" value="GGDEF"/>
    <property type="match status" value="1"/>
</dbReference>
<dbReference type="EMBL" id="LT607411">
    <property type="protein sequence ID" value="SCF35048.1"/>
    <property type="molecule type" value="Genomic_DNA"/>
</dbReference>
<feature type="transmembrane region" description="Helical" evidence="1">
    <location>
        <begin position="110"/>
        <end position="131"/>
    </location>
</feature>
<dbReference type="RefSeq" id="WP_231934829.1">
    <property type="nucleotide sequence ID" value="NZ_LT607411.1"/>
</dbReference>
<evidence type="ECO:0000313" key="5">
    <source>
        <dbReference type="Proteomes" id="UP000198242"/>
    </source>
</evidence>
<name>A0A1C4ZPZ1_MICVI</name>
<dbReference type="Gene3D" id="3.30.70.270">
    <property type="match status" value="1"/>
</dbReference>
<dbReference type="SUPFAM" id="SSF55073">
    <property type="entry name" value="Nucleotide cyclase"/>
    <property type="match status" value="1"/>
</dbReference>
<dbReference type="InterPro" id="IPR052155">
    <property type="entry name" value="Biofilm_reg_signaling"/>
</dbReference>
<dbReference type="Pfam" id="PF00563">
    <property type="entry name" value="EAL"/>
    <property type="match status" value="1"/>
</dbReference>
<feature type="transmembrane region" description="Helical" evidence="1">
    <location>
        <begin position="276"/>
        <end position="296"/>
    </location>
</feature>
<proteinExistence type="predicted"/>
<accession>A0A1C4ZPZ1</accession>
<feature type="transmembrane region" description="Helical" evidence="1">
    <location>
        <begin position="143"/>
        <end position="161"/>
    </location>
</feature>
<dbReference type="Pfam" id="PF00990">
    <property type="entry name" value="GGDEF"/>
    <property type="match status" value="1"/>
</dbReference>
<evidence type="ECO:0000259" key="3">
    <source>
        <dbReference type="PROSITE" id="PS50887"/>
    </source>
</evidence>
<evidence type="ECO:0000256" key="1">
    <source>
        <dbReference type="SAM" id="Phobius"/>
    </source>
</evidence>
<dbReference type="InterPro" id="IPR043128">
    <property type="entry name" value="Rev_trsase/Diguanyl_cyclase"/>
</dbReference>
<organism evidence="4 5">
    <name type="scientific">Micromonospora viridifaciens</name>
    <dbReference type="NCBI Taxonomy" id="1881"/>
    <lineage>
        <taxon>Bacteria</taxon>
        <taxon>Bacillati</taxon>
        <taxon>Actinomycetota</taxon>
        <taxon>Actinomycetes</taxon>
        <taxon>Micromonosporales</taxon>
        <taxon>Micromonosporaceae</taxon>
        <taxon>Micromonospora</taxon>
    </lineage>
</organism>
<dbReference type="InterPro" id="IPR001633">
    <property type="entry name" value="EAL_dom"/>
</dbReference>
<dbReference type="Gene3D" id="3.20.20.450">
    <property type="entry name" value="EAL domain"/>
    <property type="match status" value="1"/>
</dbReference>
<dbReference type="CDD" id="cd01948">
    <property type="entry name" value="EAL"/>
    <property type="match status" value="1"/>
</dbReference>
<keyword evidence="1" id="KW-0812">Transmembrane</keyword>
<feature type="domain" description="GGDEF" evidence="3">
    <location>
        <begin position="366"/>
        <end position="497"/>
    </location>
</feature>
<dbReference type="InterPro" id="IPR029787">
    <property type="entry name" value="Nucleotide_cyclase"/>
</dbReference>
<dbReference type="AlphaFoldDB" id="A0A1C4ZPZ1"/>
<dbReference type="PANTHER" id="PTHR44757:SF2">
    <property type="entry name" value="BIOFILM ARCHITECTURE MAINTENANCE PROTEIN MBAA"/>
    <property type="match status" value="1"/>
</dbReference>
<protein>
    <submittedName>
        <fullName evidence="4">Diguanylate cyclase (GGDEF) domain-containing protein</fullName>
    </submittedName>
</protein>
<dbReference type="PANTHER" id="PTHR44757">
    <property type="entry name" value="DIGUANYLATE CYCLASE DGCP"/>
    <property type="match status" value="1"/>
</dbReference>
<feature type="transmembrane region" description="Helical" evidence="1">
    <location>
        <begin position="207"/>
        <end position="227"/>
    </location>
</feature>
<feature type="transmembrane region" description="Helical" evidence="1">
    <location>
        <begin position="181"/>
        <end position="200"/>
    </location>
</feature>
<feature type="transmembrane region" description="Helical" evidence="1">
    <location>
        <begin position="45"/>
        <end position="66"/>
    </location>
</feature>
<evidence type="ECO:0000259" key="2">
    <source>
        <dbReference type="PROSITE" id="PS50883"/>
    </source>
</evidence>
<sequence length="763" mass="81356">MPQQDVSLAVTAAARRPLSGRVGLVAAALVVLGEGSWLVSGLPGAALVSDLGAVVVASWAALACVRAARRHPLSLRRFWALLTLTMALAAVGRIVWTIERLGGHGLPHTPLVGGLFAAGIVTGTAALLCALAAPRGLVGQARVLLDGVIVGLALIPIGWMVVFRDIASADLADPLRTFGLLYPMVDLMQLAILLAVAGPARPMWRALTLIGVSLAVRATTDAIYVSLVAHHSYVPGHPIDVWWPLSYLLIGAATGYPPPAGWNDGEEPTESPLPPWWRVALPYLPVGGAIVAVVLARRPTGQTPHLIFVAMMALLGVLALRQGLAANENLRLVARLRRLAYSDQLTGLANRLTFNRRLRRALRDGAPIAVLLLDLDGFKQVNDRFGHAAGDRLLATIAERMKDAVGGDGMIARLGGDEFAVLVDGDRVSPERLAERLLATLEPLPGEEDLGVHPSASIGIAEYGPQHTSYTDLLRDADIAMYAAKAAGKSAYRTCTPELRESAVSRAELIAELRRAVDEGQLLMEFQPIVDLATGTVRSAEALVRWRHPRLGVLPPARFLPLAEETGLILAIDRWVLHQACRAAATWRAYASEVTVAVNIAAAHVRRPDLIATVTEATAAAGLAPRALTLELTESALIDGSDAVLERLHQLRELGVRIAIDDFGTGYSSLSYLHRIPATELKIDRSFVSRLDAGDPRAYATVEMVNRLAGAFDLAVVAEGVETGNQHSAVTAIGCRHGQGWRYGRPAGLPDLLTTLTPIDAAR</sequence>
<feature type="transmembrane region" description="Helical" evidence="1">
    <location>
        <begin position="78"/>
        <end position="98"/>
    </location>
</feature>
<dbReference type="InterPro" id="IPR000160">
    <property type="entry name" value="GGDEF_dom"/>
</dbReference>
<keyword evidence="1" id="KW-1133">Transmembrane helix</keyword>
<feature type="transmembrane region" description="Helical" evidence="1">
    <location>
        <begin position="21"/>
        <end position="39"/>
    </location>
</feature>
<dbReference type="NCBIfam" id="TIGR00254">
    <property type="entry name" value="GGDEF"/>
    <property type="match status" value="1"/>
</dbReference>
<reference evidence="5" key="1">
    <citation type="submission" date="2016-06" db="EMBL/GenBank/DDBJ databases">
        <authorList>
            <person name="Varghese N."/>
            <person name="Submissions Spin"/>
        </authorList>
    </citation>
    <scope>NUCLEOTIDE SEQUENCE [LARGE SCALE GENOMIC DNA]</scope>
    <source>
        <strain evidence="5">DSM 43909</strain>
    </source>
</reference>
<dbReference type="SMART" id="SM00052">
    <property type="entry name" value="EAL"/>
    <property type="match status" value="1"/>
</dbReference>
<dbReference type="Proteomes" id="UP000198242">
    <property type="component" value="Chromosome I"/>
</dbReference>
<feature type="domain" description="EAL" evidence="2">
    <location>
        <begin position="506"/>
        <end position="760"/>
    </location>
</feature>
<gene>
    <name evidence="4" type="ORF">GA0074695_5920</name>
</gene>
<keyword evidence="5" id="KW-1185">Reference proteome</keyword>
<dbReference type="SUPFAM" id="SSF141868">
    <property type="entry name" value="EAL domain-like"/>
    <property type="match status" value="1"/>
</dbReference>
<feature type="transmembrane region" description="Helical" evidence="1">
    <location>
        <begin position="303"/>
        <end position="320"/>
    </location>
</feature>
<evidence type="ECO:0000313" key="4">
    <source>
        <dbReference type="EMBL" id="SCF35048.1"/>
    </source>
</evidence>
<dbReference type="SMART" id="SM00267">
    <property type="entry name" value="GGDEF"/>
    <property type="match status" value="1"/>
</dbReference>
<keyword evidence="1" id="KW-0472">Membrane</keyword>
<dbReference type="CDD" id="cd01949">
    <property type="entry name" value="GGDEF"/>
    <property type="match status" value="1"/>
</dbReference>